<dbReference type="InterPro" id="IPR052185">
    <property type="entry name" value="IPC_Synthase-Related"/>
</dbReference>
<feature type="transmembrane region" description="Helical" evidence="6">
    <location>
        <begin position="175"/>
        <end position="193"/>
    </location>
</feature>
<dbReference type="Proteomes" id="UP001344658">
    <property type="component" value="Unassembled WGS sequence"/>
</dbReference>
<feature type="domain" description="Inositolphosphotransferase Aur1/Ipt1" evidence="7">
    <location>
        <begin position="53"/>
        <end position="240"/>
    </location>
</feature>
<feature type="compositionally biased region" description="Basic and acidic residues" evidence="5">
    <location>
        <begin position="334"/>
        <end position="347"/>
    </location>
</feature>
<feature type="transmembrane region" description="Helical" evidence="6">
    <location>
        <begin position="19"/>
        <end position="40"/>
    </location>
</feature>
<feature type="compositionally biased region" description="Low complexity" evidence="5">
    <location>
        <begin position="382"/>
        <end position="393"/>
    </location>
</feature>
<evidence type="ECO:0000313" key="9">
    <source>
        <dbReference type="Proteomes" id="UP001344658"/>
    </source>
</evidence>
<feature type="transmembrane region" description="Helical" evidence="6">
    <location>
        <begin position="85"/>
        <end position="103"/>
    </location>
</feature>
<accession>A0ABU7P8J5</accession>
<feature type="transmembrane region" description="Helical" evidence="6">
    <location>
        <begin position="115"/>
        <end position="134"/>
    </location>
</feature>
<protein>
    <submittedName>
        <fullName evidence="8">Phosphatase PAP2 family protein</fullName>
    </submittedName>
</protein>
<dbReference type="PANTHER" id="PTHR31310">
    <property type="match status" value="1"/>
</dbReference>
<keyword evidence="2 6" id="KW-0812">Transmembrane</keyword>
<evidence type="ECO:0000256" key="2">
    <source>
        <dbReference type="ARBA" id="ARBA00022692"/>
    </source>
</evidence>
<organism evidence="8 9">
    <name type="scientific">Actinacidiphila polyblastidii</name>
    <dbReference type="NCBI Taxonomy" id="3110430"/>
    <lineage>
        <taxon>Bacteria</taxon>
        <taxon>Bacillati</taxon>
        <taxon>Actinomycetota</taxon>
        <taxon>Actinomycetes</taxon>
        <taxon>Kitasatosporales</taxon>
        <taxon>Streptomycetaceae</taxon>
        <taxon>Actinacidiphila</taxon>
    </lineage>
</organism>
<evidence type="ECO:0000256" key="1">
    <source>
        <dbReference type="ARBA" id="ARBA00004141"/>
    </source>
</evidence>
<feature type="region of interest" description="Disordered" evidence="5">
    <location>
        <begin position="290"/>
        <end position="393"/>
    </location>
</feature>
<feature type="compositionally biased region" description="Acidic residues" evidence="5">
    <location>
        <begin position="312"/>
        <end position="333"/>
    </location>
</feature>
<dbReference type="EMBL" id="JAZEWV010000005">
    <property type="protein sequence ID" value="MEE4542138.1"/>
    <property type="molecule type" value="Genomic_DNA"/>
</dbReference>
<evidence type="ECO:0000256" key="5">
    <source>
        <dbReference type="SAM" id="MobiDB-lite"/>
    </source>
</evidence>
<reference evidence="8 9" key="1">
    <citation type="submission" date="2023-12" db="EMBL/GenBank/DDBJ databases">
        <title>Streptomyces sp. V4-01.</title>
        <authorList>
            <person name="Somphong A."/>
            <person name="Phongsopitanun W."/>
        </authorList>
    </citation>
    <scope>NUCLEOTIDE SEQUENCE [LARGE SCALE GENOMIC DNA]</scope>
    <source>
        <strain evidence="8 9">V4-01</strain>
    </source>
</reference>
<evidence type="ECO:0000256" key="3">
    <source>
        <dbReference type="ARBA" id="ARBA00022989"/>
    </source>
</evidence>
<name>A0ABU7P8J5_9ACTN</name>
<evidence type="ECO:0000256" key="6">
    <source>
        <dbReference type="SAM" id="Phobius"/>
    </source>
</evidence>
<dbReference type="InterPro" id="IPR026841">
    <property type="entry name" value="Aur1/Ipt1"/>
</dbReference>
<evidence type="ECO:0000256" key="4">
    <source>
        <dbReference type="ARBA" id="ARBA00023136"/>
    </source>
</evidence>
<evidence type="ECO:0000259" key="7">
    <source>
        <dbReference type="Pfam" id="PF14378"/>
    </source>
</evidence>
<dbReference type="CDD" id="cd03386">
    <property type="entry name" value="PAP2_Aur1_like"/>
    <property type="match status" value="1"/>
</dbReference>
<comment type="subcellular location">
    <subcellularLocation>
        <location evidence="1">Membrane</location>
        <topology evidence="1">Multi-pass membrane protein</topology>
    </subcellularLocation>
</comment>
<dbReference type="RefSeq" id="WP_330794053.1">
    <property type="nucleotide sequence ID" value="NZ_JAZEWV010000005.1"/>
</dbReference>
<evidence type="ECO:0000313" key="8">
    <source>
        <dbReference type="EMBL" id="MEE4542138.1"/>
    </source>
</evidence>
<dbReference type="PANTHER" id="PTHR31310:SF7">
    <property type="entry name" value="PA-PHOSPHATASE RELATED-FAMILY PROTEIN DDB_G0268928"/>
    <property type="match status" value="1"/>
</dbReference>
<dbReference type="Pfam" id="PF14378">
    <property type="entry name" value="PAP2_3"/>
    <property type="match status" value="1"/>
</dbReference>
<keyword evidence="3 6" id="KW-1133">Transmembrane helix</keyword>
<gene>
    <name evidence="8" type="ORF">V2S66_09190</name>
</gene>
<proteinExistence type="predicted"/>
<sequence length="393" mass="41870">MTITAAAPRAAAYRGRLRWWTELPLIAVVYALYSGARLLVRGDVDDAVGHGADILHFEQLTHLDPERFFNRLFTEHAFLGVPADFAYASLHYIVTPSILVWLWRRRPTHYRVARTWLMISTLIGLVGFTLLPTAPPRLLTGHHGFIDTMAQYGSYGWWGTDASAPRGMGHLTNQYAAMPSLHVGWSLWCGIMLFRYGRHWTVRTLGVLYPLTTAFVVMGTANHYLLDAAAGVAVMGIGFLAARPALRMVDALRARAAGAMGQGEAAADGAATAAGAEGDRTVVDGHAPARDAAEADGDGGTAHPDAPNAPDGLDELGTLDDLDDLDDLDGFEDLDGRDVHDGPDAAGKDGSGGRTFVPRPANARHDAAREDDSEGAAGGDPGALDAPARSGLS</sequence>
<feature type="transmembrane region" description="Helical" evidence="6">
    <location>
        <begin position="200"/>
        <end position="218"/>
    </location>
</feature>
<comment type="caution">
    <text evidence="8">The sequence shown here is derived from an EMBL/GenBank/DDBJ whole genome shotgun (WGS) entry which is preliminary data.</text>
</comment>
<keyword evidence="4 6" id="KW-0472">Membrane</keyword>
<keyword evidence="9" id="KW-1185">Reference proteome</keyword>